<proteinExistence type="predicted"/>
<dbReference type="Proteomes" id="UP000183868">
    <property type="component" value="Chromosome"/>
</dbReference>
<organism evidence="2 3">
    <name type="scientific">Caldithrix abyssi DSM 13497</name>
    <dbReference type="NCBI Taxonomy" id="880073"/>
    <lineage>
        <taxon>Bacteria</taxon>
        <taxon>Pseudomonadati</taxon>
        <taxon>Calditrichota</taxon>
        <taxon>Calditrichia</taxon>
        <taxon>Calditrichales</taxon>
        <taxon>Calditrichaceae</taxon>
        <taxon>Caldithrix</taxon>
    </lineage>
</organism>
<sequence>MGLIDGVELEHHALLTCFQKEMGRSAPSERSVCSVETTARGSAPGRHPPYPN</sequence>
<evidence type="ECO:0000313" key="3">
    <source>
        <dbReference type="Proteomes" id="UP000183868"/>
    </source>
</evidence>
<dbReference type="AlphaFoldDB" id="A0A1J1C4A8"/>
<dbReference type="KEGG" id="caby:Cabys_362"/>
<feature type="region of interest" description="Disordered" evidence="1">
    <location>
        <begin position="26"/>
        <end position="52"/>
    </location>
</feature>
<evidence type="ECO:0000313" key="2">
    <source>
        <dbReference type="EMBL" id="APF17113.1"/>
    </source>
</evidence>
<protein>
    <submittedName>
        <fullName evidence="2">Uncharacterized protein</fullName>
    </submittedName>
</protein>
<name>A0A1J1C4A8_CALAY</name>
<reference evidence="2 3" key="1">
    <citation type="submission" date="2016-11" db="EMBL/GenBank/DDBJ databases">
        <title>Genomic analysis of Caldithrix abyssi and proposal of a novel bacterial phylum Caldithrichaeota.</title>
        <authorList>
            <person name="Kublanov I."/>
            <person name="Sigalova O."/>
            <person name="Gavrilov S."/>
            <person name="Lebedinsky A."/>
            <person name="Ivanova N."/>
            <person name="Daum C."/>
            <person name="Reddy T."/>
            <person name="Klenk H.P."/>
            <person name="Goker M."/>
            <person name="Reva O."/>
            <person name="Miroshnichenko M."/>
            <person name="Kyprides N."/>
            <person name="Woyke T."/>
            <person name="Gelfand M."/>
        </authorList>
    </citation>
    <scope>NUCLEOTIDE SEQUENCE [LARGE SCALE GENOMIC DNA]</scope>
    <source>
        <strain evidence="2 3">LF13</strain>
    </source>
</reference>
<accession>A0A1J1C4A8</accession>
<dbReference type="EMBL" id="CP018099">
    <property type="protein sequence ID" value="APF17113.1"/>
    <property type="molecule type" value="Genomic_DNA"/>
</dbReference>
<evidence type="ECO:0000256" key="1">
    <source>
        <dbReference type="SAM" id="MobiDB-lite"/>
    </source>
</evidence>
<gene>
    <name evidence="2" type="ORF">Cabys_362</name>
</gene>